<evidence type="ECO:0000313" key="1">
    <source>
        <dbReference type="EMBL" id="TQV94868.1"/>
    </source>
</evidence>
<organism evidence="1 2">
    <name type="scientific">Cordyceps javanica</name>
    <dbReference type="NCBI Taxonomy" id="43265"/>
    <lineage>
        <taxon>Eukaryota</taxon>
        <taxon>Fungi</taxon>
        <taxon>Dikarya</taxon>
        <taxon>Ascomycota</taxon>
        <taxon>Pezizomycotina</taxon>
        <taxon>Sordariomycetes</taxon>
        <taxon>Hypocreomycetidae</taxon>
        <taxon>Hypocreales</taxon>
        <taxon>Cordycipitaceae</taxon>
        <taxon>Cordyceps</taxon>
    </lineage>
</organism>
<dbReference type="AlphaFoldDB" id="A0A545UZI7"/>
<name>A0A545UZI7_9HYPO</name>
<gene>
    <name evidence="1" type="ORF">IF1G_06879</name>
</gene>
<dbReference type="STRING" id="43265.A0A545UZI7"/>
<accession>A0A545UZI7</accession>
<proteinExistence type="predicted"/>
<sequence length="202" mass="22035">MATRSLLSGPVTLFDAEGRDRNILHALQYRKQEKAFCERIEGFRPLLTDVVAHHLSIKAAEVNISPQEHWLHGSFNLCVPVLVEADETRSTTVPKFVIIRFPLPYRVGEATNSGNSDEKINTEAKTYHGSSGIALKSLFHKSMALVYLSIEGGRISNTFPAGLAGCAGSTLLATRSGLFRSPQTMCIAAPVTSPSLTLFIYS</sequence>
<evidence type="ECO:0000313" key="2">
    <source>
        <dbReference type="Proteomes" id="UP000315783"/>
    </source>
</evidence>
<keyword evidence="2" id="KW-1185">Reference proteome</keyword>
<dbReference type="Proteomes" id="UP000315783">
    <property type="component" value="Unassembled WGS sequence"/>
</dbReference>
<protein>
    <submittedName>
        <fullName evidence="1">Uncharacterized protein</fullName>
    </submittedName>
</protein>
<comment type="caution">
    <text evidence="1">The sequence shown here is derived from an EMBL/GenBank/DDBJ whole genome shotgun (WGS) entry which is preliminary data.</text>
</comment>
<reference evidence="1 2" key="1">
    <citation type="journal article" date="2019" name="Appl. Microbiol. Biotechnol.">
        <title>Genome sequence of Isaria javanica and comparative genome analysis insights into family S53 peptidase evolution in fungal entomopathogens.</title>
        <authorList>
            <person name="Lin R."/>
            <person name="Zhang X."/>
            <person name="Xin B."/>
            <person name="Zou M."/>
            <person name="Gao Y."/>
            <person name="Qin F."/>
            <person name="Hu Q."/>
            <person name="Xie B."/>
            <person name="Cheng X."/>
        </authorList>
    </citation>
    <scope>NUCLEOTIDE SEQUENCE [LARGE SCALE GENOMIC DNA]</scope>
    <source>
        <strain evidence="1 2">IJ1G</strain>
    </source>
</reference>
<dbReference type="EMBL" id="SPUK01000009">
    <property type="protein sequence ID" value="TQV94868.1"/>
    <property type="molecule type" value="Genomic_DNA"/>
</dbReference>